<evidence type="ECO:0000256" key="3">
    <source>
        <dbReference type="SAM" id="Phobius"/>
    </source>
</evidence>
<evidence type="ECO:0000256" key="1">
    <source>
        <dbReference type="ARBA" id="ARBA00004370"/>
    </source>
</evidence>
<keyword evidence="3" id="KW-1133">Transmembrane helix</keyword>
<keyword evidence="2 3" id="KW-0472">Membrane</keyword>
<comment type="caution">
    <text evidence="4">The sequence shown here is derived from an EMBL/GenBank/DDBJ whole genome shotgun (WGS) entry which is preliminary data.</text>
</comment>
<gene>
    <name evidence="4" type="ORF">TL10_10325</name>
</gene>
<keyword evidence="3" id="KW-0812">Transmembrane</keyword>
<dbReference type="PANTHER" id="PTHR37042:SF4">
    <property type="entry name" value="OUTER MEMBRANE PROTEIN RV1973"/>
    <property type="match status" value="1"/>
</dbReference>
<dbReference type="GO" id="GO:0016020">
    <property type="term" value="C:membrane"/>
    <property type="evidence" value="ECO:0007669"/>
    <property type="project" value="UniProtKB-SubCell"/>
</dbReference>
<dbReference type="PATRIC" id="fig|280871.6.peg.2138"/>
<reference evidence="4 5" key="1">
    <citation type="submission" date="2015-01" db="EMBL/GenBank/DDBJ databases">
        <title>Genome sequence of Mycobacterium llatzerense and Mycobacterium immunogenum recovered from brain abscess.</title>
        <authorList>
            <person name="Greninger A.L."/>
            <person name="Langelier C."/>
            <person name="Cunningham G."/>
            <person name="Chiu C.Y."/>
            <person name="Miller S."/>
        </authorList>
    </citation>
    <scope>NUCLEOTIDE SEQUENCE [LARGE SCALE GENOMIC DNA]</scope>
    <source>
        <strain evidence="4 5">CLUC14</strain>
    </source>
</reference>
<evidence type="ECO:0000256" key="2">
    <source>
        <dbReference type="ARBA" id="ARBA00023136"/>
    </source>
</evidence>
<accession>A0A0D1LER1</accession>
<dbReference type="PANTHER" id="PTHR37042">
    <property type="entry name" value="OUTER MEMBRANE PROTEIN RV1973"/>
    <property type="match status" value="1"/>
</dbReference>
<dbReference type="STRING" id="280871.TL10_10325"/>
<evidence type="ECO:0000313" key="4">
    <source>
        <dbReference type="EMBL" id="KIU16942.1"/>
    </source>
</evidence>
<comment type="subcellular location">
    <subcellularLocation>
        <location evidence="1">Membrane</location>
    </subcellularLocation>
</comment>
<dbReference type="Proteomes" id="UP000032221">
    <property type="component" value="Unassembled WGS sequence"/>
</dbReference>
<name>A0A0D1LER1_9MYCO</name>
<protein>
    <submittedName>
        <fullName evidence="4">Mammalian cell entry protein</fullName>
    </submittedName>
</protein>
<sequence>MSPRRRIDAAERFVAGDYFKAVAAAPSRLVLTVIACVTTVLVIAAIAASTYLVVEHEKDVASQAKSAAVLGYVEEFMKGFTAVDPFHANAYVERIAGQATGDFAKQFKDKHDQILMQVARAQPAEGAVEDAGVQRWNDDGSADVLIAMKLTTTTPDGNATVESGSRWVVTATQEGQQWKISRMNPVM</sequence>
<organism evidence="4 5">
    <name type="scientific">Mycolicibacterium llatzerense</name>
    <dbReference type="NCBI Taxonomy" id="280871"/>
    <lineage>
        <taxon>Bacteria</taxon>
        <taxon>Bacillati</taxon>
        <taxon>Actinomycetota</taxon>
        <taxon>Actinomycetes</taxon>
        <taxon>Mycobacteriales</taxon>
        <taxon>Mycobacteriaceae</taxon>
        <taxon>Mycolicibacterium</taxon>
    </lineage>
</organism>
<keyword evidence="5" id="KW-1185">Reference proteome</keyword>
<dbReference type="AlphaFoldDB" id="A0A0D1LER1"/>
<feature type="transmembrane region" description="Helical" evidence="3">
    <location>
        <begin position="29"/>
        <end position="54"/>
    </location>
</feature>
<dbReference type="EMBL" id="JXST01000012">
    <property type="protein sequence ID" value="KIU16942.1"/>
    <property type="molecule type" value="Genomic_DNA"/>
</dbReference>
<dbReference type="OrthoDB" id="4620550at2"/>
<proteinExistence type="predicted"/>
<evidence type="ECO:0000313" key="5">
    <source>
        <dbReference type="Proteomes" id="UP000032221"/>
    </source>
</evidence>
<dbReference type="RefSeq" id="WP_043985590.1">
    <property type="nucleotide sequence ID" value="NZ_JXST01000012.1"/>
</dbReference>